<comment type="similarity">
    <text evidence="1">Belongs to the ABC transporter superfamily.</text>
</comment>
<proteinExistence type="inferred from homology"/>
<keyword evidence="4 6" id="KW-0067">ATP-binding</keyword>
<dbReference type="Gene3D" id="3.40.50.300">
    <property type="entry name" value="P-loop containing nucleotide triphosphate hydrolases"/>
    <property type="match status" value="1"/>
</dbReference>
<dbReference type="KEGG" id="llu:AKJ09_06477"/>
<evidence type="ECO:0000256" key="3">
    <source>
        <dbReference type="ARBA" id="ARBA00022741"/>
    </source>
</evidence>
<reference evidence="6 7" key="1">
    <citation type="submission" date="2015-08" db="EMBL/GenBank/DDBJ databases">
        <authorList>
            <person name="Babu N.S."/>
            <person name="Beckwith C.J."/>
            <person name="Beseler K.G."/>
            <person name="Brison A."/>
            <person name="Carone J.V."/>
            <person name="Caskin T.P."/>
            <person name="Diamond M."/>
            <person name="Durham M.E."/>
            <person name="Foxe J.M."/>
            <person name="Go M."/>
            <person name="Henderson B.A."/>
            <person name="Jones I.B."/>
            <person name="McGettigan J.A."/>
            <person name="Micheletti S.J."/>
            <person name="Nasrallah M.E."/>
            <person name="Ortiz D."/>
            <person name="Piller C.R."/>
            <person name="Privatt S.R."/>
            <person name="Schneider S.L."/>
            <person name="Sharp S."/>
            <person name="Smith T.C."/>
            <person name="Stanton J.D."/>
            <person name="Ullery H.E."/>
            <person name="Wilson R.J."/>
            <person name="Serrano M.G."/>
            <person name="Buck G."/>
            <person name="Lee V."/>
            <person name="Wang Y."/>
            <person name="Carvalho R."/>
            <person name="Voegtly L."/>
            <person name="Shi R."/>
            <person name="Duckworth R."/>
            <person name="Johnson A."/>
            <person name="Loviza R."/>
            <person name="Walstead R."/>
            <person name="Shah Z."/>
            <person name="Kiflezghi M."/>
            <person name="Wade K."/>
            <person name="Ball S.L."/>
            <person name="Bradley K.W."/>
            <person name="Asai D.J."/>
            <person name="Bowman C.A."/>
            <person name="Russell D.A."/>
            <person name="Pope W.H."/>
            <person name="Jacobs-Sera D."/>
            <person name="Hendrix R.W."/>
            <person name="Hatfull G.F."/>
        </authorList>
    </citation>
    <scope>NUCLEOTIDE SEQUENCE [LARGE SCALE GENOMIC DNA]</scope>
    <source>
        <strain evidence="6 7">DSM 27648</strain>
    </source>
</reference>
<gene>
    <name evidence="6" type="ORF">AKJ09_06477</name>
</gene>
<dbReference type="SMART" id="SM00382">
    <property type="entry name" value="AAA"/>
    <property type="match status" value="1"/>
</dbReference>
<dbReference type="PANTHER" id="PTHR43335">
    <property type="entry name" value="ABC TRANSPORTER, ATP-BINDING PROTEIN"/>
    <property type="match status" value="1"/>
</dbReference>
<sequence length="309" mass="33243">MAGSDIVLSVEQLRKTFVKPFTGRKVEAVKGISLEVERGDIFGFLGPNGAGKTTTIKMLTGLITPTSGRATILGEEVPSPEAMGKVGFLPENPYVYQYLTPREFVSLCGRLNGMGGASLAKAVERVIERVGIAYAIDRPVRALSKGMLQRTGFAAALVHSPDLLILDEPMSGLDPVGRKEVRDLIVEEARAGRTVFFSSHILSDVELLCKRVCILRKGEVVAGGTIQSLLGTDVRKSEITLRDVADDIATTLAGLASKSERVGTTMVLEAQGDEAVKEILERALAGRAHVEAVTPKRETLEDIFVRKAL</sequence>
<dbReference type="InterPro" id="IPR027417">
    <property type="entry name" value="P-loop_NTPase"/>
</dbReference>
<evidence type="ECO:0000313" key="7">
    <source>
        <dbReference type="Proteomes" id="UP000064967"/>
    </source>
</evidence>
<dbReference type="AlphaFoldDB" id="A0A0K1Q202"/>
<dbReference type="SUPFAM" id="SSF52540">
    <property type="entry name" value="P-loop containing nucleoside triphosphate hydrolases"/>
    <property type="match status" value="1"/>
</dbReference>
<evidence type="ECO:0000256" key="1">
    <source>
        <dbReference type="ARBA" id="ARBA00005417"/>
    </source>
</evidence>
<keyword evidence="7" id="KW-1185">Reference proteome</keyword>
<organism evidence="6 7">
    <name type="scientific">Labilithrix luteola</name>
    <dbReference type="NCBI Taxonomy" id="1391654"/>
    <lineage>
        <taxon>Bacteria</taxon>
        <taxon>Pseudomonadati</taxon>
        <taxon>Myxococcota</taxon>
        <taxon>Polyangia</taxon>
        <taxon>Polyangiales</taxon>
        <taxon>Labilitrichaceae</taxon>
        <taxon>Labilithrix</taxon>
    </lineage>
</organism>
<accession>A0A0K1Q202</accession>
<feature type="domain" description="ABC transporter" evidence="5">
    <location>
        <begin position="8"/>
        <end position="242"/>
    </location>
</feature>
<dbReference type="Pfam" id="PF00005">
    <property type="entry name" value="ABC_tran"/>
    <property type="match status" value="1"/>
</dbReference>
<dbReference type="Proteomes" id="UP000064967">
    <property type="component" value="Chromosome"/>
</dbReference>
<evidence type="ECO:0000256" key="2">
    <source>
        <dbReference type="ARBA" id="ARBA00022448"/>
    </source>
</evidence>
<protein>
    <submittedName>
        <fullName evidence="6">ABC transporter ATP-binding protein</fullName>
    </submittedName>
</protein>
<dbReference type="CDD" id="cd03230">
    <property type="entry name" value="ABC_DR_subfamily_A"/>
    <property type="match status" value="1"/>
</dbReference>
<evidence type="ECO:0000256" key="4">
    <source>
        <dbReference type="ARBA" id="ARBA00022840"/>
    </source>
</evidence>
<dbReference type="GO" id="GO:0016887">
    <property type="term" value="F:ATP hydrolysis activity"/>
    <property type="evidence" value="ECO:0007669"/>
    <property type="project" value="InterPro"/>
</dbReference>
<dbReference type="RefSeq" id="WP_205633830.1">
    <property type="nucleotide sequence ID" value="NZ_CP012333.1"/>
</dbReference>
<dbReference type="PATRIC" id="fig|1391654.3.peg.6569"/>
<keyword evidence="2" id="KW-0813">Transport</keyword>
<dbReference type="PROSITE" id="PS50893">
    <property type="entry name" value="ABC_TRANSPORTER_2"/>
    <property type="match status" value="1"/>
</dbReference>
<dbReference type="InterPro" id="IPR003439">
    <property type="entry name" value="ABC_transporter-like_ATP-bd"/>
</dbReference>
<evidence type="ECO:0000313" key="6">
    <source>
        <dbReference type="EMBL" id="AKU99813.1"/>
    </source>
</evidence>
<dbReference type="STRING" id="1391654.AKJ09_06477"/>
<dbReference type="GO" id="GO:0005524">
    <property type="term" value="F:ATP binding"/>
    <property type="evidence" value="ECO:0007669"/>
    <property type="project" value="UniProtKB-KW"/>
</dbReference>
<dbReference type="EMBL" id="CP012333">
    <property type="protein sequence ID" value="AKU99813.1"/>
    <property type="molecule type" value="Genomic_DNA"/>
</dbReference>
<evidence type="ECO:0000259" key="5">
    <source>
        <dbReference type="PROSITE" id="PS50893"/>
    </source>
</evidence>
<dbReference type="InterPro" id="IPR003593">
    <property type="entry name" value="AAA+_ATPase"/>
</dbReference>
<name>A0A0K1Q202_9BACT</name>
<keyword evidence="3" id="KW-0547">Nucleotide-binding</keyword>